<gene>
    <name evidence="1" type="ORF">BD311DRAFT_739740</name>
</gene>
<protein>
    <submittedName>
        <fullName evidence="1">Uncharacterized protein</fullName>
    </submittedName>
</protein>
<dbReference type="EMBL" id="ML143428">
    <property type="protein sequence ID" value="TBU27818.1"/>
    <property type="molecule type" value="Genomic_DNA"/>
</dbReference>
<accession>A0A4Q9MLW1</accession>
<dbReference type="AlphaFoldDB" id="A0A4Q9MLW1"/>
<name>A0A4Q9MLW1_9APHY</name>
<sequence length="106" mass="11938">MSVHAPTGLSWSLTLLRSIIDTLHGVEDIHYISPGVETRLSSELVSGLRVKGFASVVGFRIDWDRPYMRLKTGKIRDTRLERGASNNHSNILTQLGDYLHILETHI</sequence>
<dbReference type="Proteomes" id="UP000292957">
    <property type="component" value="Unassembled WGS sequence"/>
</dbReference>
<organism evidence="1">
    <name type="scientific">Dichomitus squalens</name>
    <dbReference type="NCBI Taxonomy" id="114155"/>
    <lineage>
        <taxon>Eukaryota</taxon>
        <taxon>Fungi</taxon>
        <taxon>Dikarya</taxon>
        <taxon>Basidiomycota</taxon>
        <taxon>Agaricomycotina</taxon>
        <taxon>Agaricomycetes</taxon>
        <taxon>Polyporales</taxon>
        <taxon>Polyporaceae</taxon>
        <taxon>Dichomitus</taxon>
    </lineage>
</organism>
<proteinExistence type="predicted"/>
<reference evidence="1" key="1">
    <citation type="submission" date="2019-01" db="EMBL/GenBank/DDBJ databases">
        <title>Draft genome sequences of three monokaryotic isolates of the white-rot basidiomycete fungus Dichomitus squalens.</title>
        <authorList>
            <consortium name="DOE Joint Genome Institute"/>
            <person name="Lopez S.C."/>
            <person name="Andreopoulos B."/>
            <person name="Pangilinan J."/>
            <person name="Lipzen A."/>
            <person name="Riley R."/>
            <person name="Ahrendt S."/>
            <person name="Ng V."/>
            <person name="Barry K."/>
            <person name="Daum C."/>
            <person name="Grigoriev I.V."/>
            <person name="Hilden K.S."/>
            <person name="Makela M.R."/>
            <person name="de Vries R.P."/>
        </authorList>
    </citation>
    <scope>NUCLEOTIDE SEQUENCE [LARGE SCALE GENOMIC DNA]</scope>
    <source>
        <strain evidence="1">OM18370.1</strain>
    </source>
</reference>
<evidence type="ECO:0000313" key="1">
    <source>
        <dbReference type="EMBL" id="TBU27818.1"/>
    </source>
</evidence>